<dbReference type="InterPro" id="IPR029193">
    <property type="entry name" value="TEX12"/>
</dbReference>
<evidence type="ECO:0000313" key="3">
    <source>
        <dbReference type="Proteomes" id="UP001176940"/>
    </source>
</evidence>
<keyword evidence="1" id="KW-0175">Coiled coil</keyword>
<dbReference type="EMBL" id="CAUEEQ010038522">
    <property type="protein sequence ID" value="CAJ0954455.1"/>
    <property type="molecule type" value="Genomic_DNA"/>
</dbReference>
<evidence type="ECO:0000313" key="2">
    <source>
        <dbReference type="EMBL" id="CAJ0954455.1"/>
    </source>
</evidence>
<comment type="caution">
    <text evidence="2">The sequence shown here is derived from an EMBL/GenBank/DDBJ whole genome shotgun (WGS) entry which is preliminary data.</text>
</comment>
<accession>A0ABN9M0X8</accession>
<dbReference type="Proteomes" id="UP001176940">
    <property type="component" value="Unassembled WGS sequence"/>
</dbReference>
<organism evidence="2 3">
    <name type="scientific">Ranitomeya imitator</name>
    <name type="common">mimic poison frog</name>
    <dbReference type="NCBI Taxonomy" id="111125"/>
    <lineage>
        <taxon>Eukaryota</taxon>
        <taxon>Metazoa</taxon>
        <taxon>Chordata</taxon>
        <taxon>Craniata</taxon>
        <taxon>Vertebrata</taxon>
        <taxon>Euteleostomi</taxon>
        <taxon>Amphibia</taxon>
        <taxon>Batrachia</taxon>
        <taxon>Anura</taxon>
        <taxon>Neobatrachia</taxon>
        <taxon>Hyloidea</taxon>
        <taxon>Dendrobatidae</taxon>
        <taxon>Dendrobatinae</taxon>
        <taxon>Ranitomeya</taxon>
    </lineage>
</organism>
<dbReference type="PANTHER" id="PTHR37349">
    <property type="entry name" value="TESTIS-EXPRESSED PROTEIN 12"/>
    <property type="match status" value="1"/>
</dbReference>
<name>A0ABN9M0X8_9NEOB</name>
<sequence>METLMKDLSKDVSLLFSNYAKTLSERSAVDSLQVHKFEEILVEARSLEMQIRQKKENLRNHLSTIAKTLQK</sequence>
<proteinExistence type="predicted"/>
<protein>
    <submittedName>
        <fullName evidence="2">Uncharacterized protein</fullName>
    </submittedName>
</protein>
<gene>
    <name evidence="2" type="ORF">RIMI_LOCUS14738076</name>
</gene>
<dbReference type="Pfam" id="PF15219">
    <property type="entry name" value="TEX12"/>
    <property type="match status" value="1"/>
</dbReference>
<keyword evidence="3" id="KW-1185">Reference proteome</keyword>
<evidence type="ECO:0000256" key="1">
    <source>
        <dbReference type="SAM" id="Coils"/>
    </source>
</evidence>
<reference evidence="2" key="1">
    <citation type="submission" date="2023-07" db="EMBL/GenBank/DDBJ databases">
        <authorList>
            <person name="Stuckert A."/>
        </authorList>
    </citation>
    <scope>NUCLEOTIDE SEQUENCE</scope>
</reference>
<dbReference type="PANTHER" id="PTHR37349:SF1">
    <property type="entry name" value="TESTIS-EXPRESSED PROTEIN 12"/>
    <property type="match status" value="1"/>
</dbReference>
<feature type="coiled-coil region" evidence="1">
    <location>
        <begin position="37"/>
        <end position="64"/>
    </location>
</feature>